<feature type="compositionally biased region" description="Basic residues" evidence="2">
    <location>
        <begin position="24"/>
        <end position="34"/>
    </location>
</feature>
<protein>
    <submittedName>
        <fullName evidence="3">Uncharacterized protein</fullName>
    </submittedName>
</protein>
<organism evidence="3 4">
    <name type="scientific">Oculimacula yallundae</name>
    <dbReference type="NCBI Taxonomy" id="86028"/>
    <lineage>
        <taxon>Eukaryota</taxon>
        <taxon>Fungi</taxon>
        <taxon>Dikarya</taxon>
        <taxon>Ascomycota</taxon>
        <taxon>Pezizomycotina</taxon>
        <taxon>Leotiomycetes</taxon>
        <taxon>Helotiales</taxon>
        <taxon>Ploettnerulaceae</taxon>
        <taxon>Oculimacula</taxon>
    </lineage>
</organism>
<feature type="compositionally biased region" description="Polar residues" evidence="2">
    <location>
        <begin position="284"/>
        <end position="299"/>
    </location>
</feature>
<evidence type="ECO:0000256" key="2">
    <source>
        <dbReference type="SAM" id="MobiDB-lite"/>
    </source>
</evidence>
<keyword evidence="4" id="KW-1185">Reference proteome</keyword>
<dbReference type="Proteomes" id="UP001595075">
    <property type="component" value="Unassembled WGS sequence"/>
</dbReference>
<feature type="region of interest" description="Disordered" evidence="2">
    <location>
        <begin position="233"/>
        <end position="256"/>
    </location>
</feature>
<feature type="region of interest" description="Disordered" evidence="2">
    <location>
        <begin position="1"/>
        <end position="59"/>
    </location>
</feature>
<reference evidence="3 4" key="1">
    <citation type="journal article" date="2024" name="Commun. Biol.">
        <title>Comparative genomic analysis of thermophilic fungi reveals convergent evolutionary adaptations and gene losses.</title>
        <authorList>
            <person name="Steindorff A.S."/>
            <person name="Aguilar-Pontes M.V."/>
            <person name="Robinson A.J."/>
            <person name="Andreopoulos B."/>
            <person name="LaButti K."/>
            <person name="Kuo A."/>
            <person name="Mondo S."/>
            <person name="Riley R."/>
            <person name="Otillar R."/>
            <person name="Haridas S."/>
            <person name="Lipzen A."/>
            <person name="Grimwood J."/>
            <person name="Schmutz J."/>
            <person name="Clum A."/>
            <person name="Reid I.D."/>
            <person name="Moisan M.C."/>
            <person name="Butler G."/>
            <person name="Nguyen T.T.M."/>
            <person name="Dewar K."/>
            <person name="Conant G."/>
            <person name="Drula E."/>
            <person name="Henrissat B."/>
            <person name="Hansel C."/>
            <person name="Singer S."/>
            <person name="Hutchinson M.I."/>
            <person name="de Vries R.P."/>
            <person name="Natvig D.O."/>
            <person name="Powell A.J."/>
            <person name="Tsang A."/>
            <person name="Grigoriev I.V."/>
        </authorList>
    </citation>
    <scope>NUCLEOTIDE SEQUENCE [LARGE SCALE GENOMIC DNA]</scope>
    <source>
        <strain evidence="3 4">CBS 494.80</strain>
    </source>
</reference>
<dbReference type="EMBL" id="JAZHXI010000003">
    <property type="protein sequence ID" value="KAL2073109.1"/>
    <property type="molecule type" value="Genomic_DNA"/>
</dbReference>
<accession>A0ABR4CT88</accession>
<name>A0ABR4CT88_9HELO</name>
<sequence>MSSATGRELGQIGATVTSSTKQQVSKKRRKRKRNGVAVPSETITDDGSSEENNYNPGSKSGKELCSTLASLVGNIESLDQVSAASHWLTSLGCSKEDSQRFACFQQYATKLGVSKVWPDIIMYRSTGQITTYFLDGQRLRGGKGRAADLEALDDLEIIAVGWTRLSAEGRLSRLEQRLGYEDGEGRYESHAARLRAFLRARKASEGFQRWNADEMKLTRYEIYQAFEEDEIEGVESEASSVSKPDHQTGADKSSDEAFLPVLIGQQSDVPLRSGTSKEPARNGSIPSDSSNEGDTNPQENNRDVYERLKTSVLIKKKALEEAKANAKAARTAHESVTDWNEILRVLQSVVKDAREENEEWTVESARALAQGFAQLGPLASDSVEQGLVEPLAVLDKAEKELEWARKRLADFTLCS</sequence>
<feature type="compositionally biased region" description="Basic and acidic residues" evidence="2">
    <location>
        <begin position="243"/>
        <end position="255"/>
    </location>
</feature>
<feature type="coiled-coil region" evidence="1">
    <location>
        <begin position="343"/>
        <end position="370"/>
    </location>
</feature>
<evidence type="ECO:0000256" key="1">
    <source>
        <dbReference type="SAM" id="Coils"/>
    </source>
</evidence>
<gene>
    <name evidence="3" type="ORF">VTL71DRAFT_10433</name>
</gene>
<comment type="caution">
    <text evidence="3">The sequence shown here is derived from an EMBL/GenBank/DDBJ whole genome shotgun (WGS) entry which is preliminary data.</text>
</comment>
<feature type="region of interest" description="Disordered" evidence="2">
    <location>
        <begin position="268"/>
        <end position="305"/>
    </location>
</feature>
<proteinExistence type="predicted"/>
<evidence type="ECO:0000313" key="3">
    <source>
        <dbReference type="EMBL" id="KAL2073109.1"/>
    </source>
</evidence>
<evidence type="ECO:0000313" key="4">
    <source>
        <dbReference type="Proteomes" id="UP001595075"/>
    </source>
</evidence>
<keyword evidence="1" id="KW-0175">Coiled coil</keyword>